<dbReference type="PANTHER" id="PTHR40866:SF1">
    <property type="entry name" value="BED-TYPE DOMAIN-CONTAINING PROTEIN"/>
    <property type="match status" value="1"/>
</dbReference>
<name>A0A225WWF9_9STRA</name>
<evidence type="ECO:0000313" key="2">
    <source>
        <dbReference type="Proteomes" id="UP000198211"/>
    </source>
</evidence>
<reference evidence="2" key="1">
    <citation type="submission" date="2017-03" db="EMBL/GenBank/DDBJ databases">
        <title>Phytopthora megakarya and P. palmivora, two closely related causual agents of cacao black pod achieved similar genome size and gene model numbers by different mechanisms.</title>
        <authorList>
            <person name="Ali S."/>
            <person name="Shao J."/>
            <person name="Larry D.J."/>
            <person name="Kronmiller B."/>
            <person name="Shen D."/>
            <person name="Strem M.D."/>
            <person name="Melnick R.L."/>
            <person name="Guiltinan M.J."/>
            <person name="Tyler B.M."/>
            <person name="Meinhardt L.W."/>
            <person name="Bailey B.A."/>
        </authorList>
    </citation>
    <scope>NUCLEOTIDE SEQUENCE [LARGE SCALE GENOMIC DNA]</scope>
    <source>
        <strain evidence="2">zdho120</strain>
    </source>
</reference>
<gene>
    <name evidence="1" type="ORF">PHMEG_0004026</name>
</gene>
<dbReference type="Proteomes" id="UP000198211">
    <property type="component" value="Unassembled WGS sequence"/>
</dbReference>
<protein>
    <submittedName>
        <fullName evidence="1">Uncharacterized protein</fullName>
    </submittedName>
</protein>
<dbReference type="SUPFAM" id="SSF53098">
    <property type="entry name" value="Ribonuclease H-like"/>
    <property type="match status" value="1"/>
</dbReference>
<keyword evidence="2" id="KW-1185">Reference proteome</keyword>
<dbReference type="InterPro" id="IPR012337">
    <property type="entry name" value="RNaseH-like_sf"/>
</dbReference>
<evidence type="ECO:0000313" key="1">
    <source>
        <dbReference type="EMBL" id="OWZ21427.1"/>
    </source>
</evidence>
<dbReference type="OrthoDB" id="110256at2759"/>
<sequence>MLRATFEGVSQAVEKAIAAELPARFGLILDGWTHLSEHYVTVFARYEMGGKVVTPLLCFAPLLQEEDDDLSVVAHRRFLANMLPRDFGKQLNQCASIVGDNCRLNKRRETLVGVTLVGCASHQLNCAVQQELPDHELDPAEA</sequence>
<dbReference type="PANTHER" id="PTHR40866">
    <property type="entry name" value="BED-TYPE DOMAIN-CONTAINING PROTEIN"/>
    <property type="match status" value="1"/>
</dbReference>
<dbReference type="AlphaFoldDB" id="A0A225WWF9"/>
<dbReference type="EMBL" id="NBNE01000226">
    <property type="protein sequence ID" value="OWZ21427.1"/>
    <property type="molecule type" value="Genomic_DNA"/>
</dbReference>
<proteinExistence type="predicted"/>
<organism evidence="1 2">
    <name type="scientific">Phytophthora megakarya</name>
    <dbReference type="NCBI Taxonomy" id="4795"/>
    <lineage>
        <taxon>Eukaryota</taxon>
        <taxon>Sar</taxon>
        <taxon>Stramenopiles</taxon>
        <taxon>Oomycota</taxon>
        <taxon>Peronosporomycetes</taxon>
        <taxon>Peronosporales</taxon>
        <taxon>Peronosporaceae</taxon>
        <taxon>Phytophthora</taxon>
    </lineage>
</organism>
<comment type="caution">
    <text evidence="1">The sequence shown here is derived from an EMBL/GenBank/DDBJ whole genome shotgun (WGS) entry which is preliminary data.</text>
</comment>
<accession>A0A225WWF9</accession>